<sequence length="94" mass="10726">MRINDSRLFGITNSVLHNSSCHVGSFNNQLSSSRFKCSYSFQTSPAEQLLRNCIPTGLICTGRYRDINRIRPNILEMSAHFRRKCLLGGWICSE</sequence>
<evidence type="ECO:0000313" key="1">
    <source>
        <dbReference type="EMBL" id="KIM85093.1"/>
    </source>
</evidence>
<dbReference type="AlphaFoldDB" id="A0A0C3BFR3"/>
<keyword evidence="2" id="KW-1185">Reference proteome</keyword>
<dbReference type="EMBL" id="KN832986">
    <property type="protein sequence ID" value="KIM85093.1"/>
    <property type="molecule type" value="Genomic_DNA"/>
</dbReference>
<evidence type="ECO:0000313" key="2">
    <source>
        <dbReference type="Proteomes" id="UP000054166"/>
    </source>
</evidence>
<dbReference type="HOGENOM" id="CLU_2386957_0_0_1"/>
<accession>A0A0C3BFR3</accession>
<proteinExistence type="predicted"/>
<dbReference type="Proteomes" id="UP000054166">
    <property type="component" value="Unassembled WGS sequence"/>
</dbReference>
<reference evidence="2" key="2">
    <citation type="submission" date="2015-01" db="EMBL/GenBank/DDBJ databases">
        <title>Evolutionary Origins and Diversification of the Mycorrhizal Mutualists.</title>
        <authorList>
            <consortium name="DOE Joint Genome Institute"/>
            <consortium name="Mycorrhizal Genomics Consortium"/>
            <person name="Kohler A."/>
            <person name="Kuo A."/>
            <person name="Nagy L.G."/>
            <person name="Floudas D."/>
            <person name="Copeland A."/>
            <person name="Barry K.W."/>
            <person name="Cichocki N."/>
            <person name="Veneault-Fourrey C."/>
            <person name="LaButti K."/>
            <person name="Lindquist E.A."/>
            <person name="Lipzen A."/>
            <person name="Lundell T."/>
            <person name="Morin E."/>
            <person name="Murat C."/>
            <person name="Riley R."/>
            <person name="Ohm R."/>
            <person name="Sun H."/>
            <person name="Tunlid A."/>
            <person name="Henrissat B."/>
            <person name="Grigoriev I.V."/>
            <person name="Hibbett D.S."/>
            <person name="Martin F."/>
        </authorList>
    </citation>
    <scope>NUCLEOTIDE SEQUENCE [LARGE SCALE GENOMIC DNA]</scope>
    <source>
        <strain evidence="2">F 1598</strain>
    </source>
</reference>
<name>A0A0C3BFR3_PILCF</name>
<dbReference type="InParanoid" id="A0A0C3BFR3"/>
<protein>
    <submittedName>
        <fullName evidence="1">Uncharacterized protein</fullName>
    </submittedName>
</protein>
<reference evidence="1 2" key="1">
    <citation type="submission" date="2014-04" db="EMBL/GenBank/DDBJ databases">
        <authorList>
            <consortium name="DOE Joint Genome Institute"/>
            <person name="Kuo A."/>
            <person name="Tarkka M."/>
            <person name="Buscot F."/>
            <person name="Kohler A."/>
            <person name="Nagy L.G."/>
            <person name="Floudas D."/>
            <person name="Copeland A."/>
            <person name="Barry K.W."/>
            <person name="Cichocki N."/>
            <person name="Veneault-Fourrey C."/>
            <person name="LaButti K."/>
            <person name="Lindquist E.A."/>
            <person name="Lipzen A."/>
            <person name="Lundell T."/>
            <person name="Morin E."/>
            <person name="Murat C."/>
            <person name="Sun H."/>
            <person name="Tunlid A."/>
            <person name="Henrissat B."/>
            <person name="Grigoriev I.V."/>
            <person name="Hibbett D.S."/>
            <person name="Martin F."/>
            <person name="Nordberg H.P."/>
            <person name="Cantor M.N."/>
            <person name="Hua S.X."/>
        </authorList>
    </citation>
    <scope>NUCLEOTIDE SEQUENCE [LARGE SCALE GENOMIC DNA]</scope>
    <source>
        <strain evidence="1 2">F 1598</strain>
    </source>
</reference>
<organism evidence="1 2">
    <name type="scientific">Piloderma croceum (strain F 1598)</name>
    <dbReference type="NCBI Taxonomy" id="765440"/>
    <lineage>
        <taxon>Eukaryota</taxon>
        <taxon>Fungi</taxon>
        <taxon>Dikarya</taxon>
        <taxon>Basidiomycota</taxon>
        <taxon>Agaricomycotina</taxon>
        <taxon>Agaricomycetes</taxon>
        <taxon>Agaricomycetidae</taxon>
        <taxon>Atheliales</taxon>
        <taxon>Atheliaceae</taxon>
        <taxon>Piloderma</taxon>
    </lineage>
</organism>
<gene>
    <name evidence="1" type="ORF">PILCRDRAFT_381192</name>
</gene>